<comment type="catalytic activity">
    <reaction evidence="5">
        <text>an N-acylsphing-4-enine + H2O = sphing-4-enine + a fatty acid</text>
        <dbReference type="Rhea" id="RHEA:20856"/>
        <dbReference type="ChEBI" id="CHEBI:15377"/>
        <dbReference type="ChEBI" id="CHEBI:28868"/>
        <dbReference type="ChEBI" id="CHEBI:52639"/>
        <dbReference type="ChEBI" id="CHEBI:57756"/>
        <dbReference type="EC" id="3.5.1.23"/>
    </reaction>
</comment>
<accession>R7WQT5</accession>
<evidence type="ECO:0000256" key="2">
    <source>
        <dbReference type="ARBA" id="ARBA00022801"/>
    </source>
</evidence>
<dbReference type="GO" id="GO:0042759">
    <property type="term" value="P:long-chain fatty acid biosynthetic process"/>
    <property type="evidence" value="ECO:0007669"/>
    <property type="project" value="TreeGrafter"/>
</dbReference>
<feature type="active site" description="Nucleophile" evidence="3">
    <location>
        <position position="297"/>
    </location>
</feature>
<dbReference type="InterPro" id="IPR006311">
    <property type="entry name" value="TAT_signal"/>
</dbReference>
<dbReference type="PANTHER" id="PTHR12670">
    <property type="entry name" value="CERAMIDASE"/>
    <property type="match status" value="1"/>
</dbReference>
<keyword evidence="5" id="KW-0443">Lipid metabolism</keyword>
<evidence type="ECO:0000256" key="3">
    <source>
        <dbReference type="PIRSR" id="PIRSR606823-1"/>
    </source>
</evidence>
<feature type="binding site" evidence="4">
    <location>
        <position position="246"/>
    </location>
    <ligand>
        <name>Zn(2+)</name>
        <dbReference type="ChEBI" id="CHEBI:29105"/>
    </ligand>
</feature>
<dbReference type="InterPro" id="IPR006823">
    <property type="entry name" value="Ceramidase_alk"/>
</dbReference>
<dbReference type="PROSITE" id="PS51318">
    <property type="entry name" value="TAT"/>
    <property type="match status" value="1"/>
</dbReference>
<name>R7WQT5_9NOCA</name>
<dbReference type="GO" id="GO:0046514">
    <property type="term" value="P:ceramide catabolic process"/>
    <property type="evidence" value="ECO:0007669"/>
    <property type="project" value="InterPro"/>
</dbReference>
<evidence type="ECO:0000313" key="9">
    <source>
        <dbReference type="EMBL" id="EOM77681.1"/>
    </source>
</evidence>
<organism evidence="9 10">
    <name type="scientific">Rhodococcus rhodnii LMG 5362</name>
    <dbReference type="NCBI Taxonomy" id="1273125"/>
    <lineage>
        <taxon>Bacteria</taxon>
        <taxon>Bacillati</taxon>
        <taxon>Actinomycetota</taxon>
        <taxon>Actinomycetes</taxon>
        <taxon>Mycobacteriales</taxon>
        <taxon>Nocardiaceae</taxon>
        <taxon>Rhodococcus</taxon>
    </lineage>
</organism>
<comment type="cofactor">
    <cofactor evidence="4">
        <name>Zn(2+)</name>
        <dbReference type="ChEBI" id="CHEBI:29105"/>
    </cofactor>
    <text evidence="4">Binds 1 zinc ion per subunit.</text>
</comment>
<dbReference type="PANTHER" id="PTHR12670:SF1">
    <property type="entry name" value="NEUTRAL CERAMIDASE"/>
    <property type="match status" value="1"/>
</dbReference>
<dbReference type="Gene3D" id="2.60.40.2300">
    <property type="entry name" value="Neutral/alkaline non-lysosomal ceramidase, C-terminal domain"/>
    <property type="match status" value="1"/>
</dbReference>
<dbReference type="Pfam" id="PF04734">
    <property type="entry name" value="Ceramidase_alk"/>
    <property type="match status" value="1"/>
</dbReference>
<dbReference type="GO" id="GO:0046512">
    <property type="term" value="P:sphingosine biosynthetic process"/>
    <property type="evidence" value="ECO:0007669"/>
    <property type="project" value="TreeGrafter"/>
</dbReference>
<evidence type="ECO:0000256" key="6">
    <source>
        <dbReference type="SAM" id="MobiDB-lite"/>
    </source>
</evidence>
<evidence type="ECO:0000256" key="4">
    <source>
        <dbReference type="PIRSR" id="PIRSR606823-2"/>
    </source>
</evidence>
<proteinExistence type="inferred from homology"/>
<evidence type="ECO:0000259" key="7">
    <source>
        <dbReference type="Pfam" id="PF04734"/>
    </source>
</evidence>
<feature type="region of interest" description="Disordered" evidence="6">
    <location>
        <begin position="528"/>
        <end position="554"/>
    </location>
</feature>
<evidence type="ECO:0000313" key="10">
    <source>
        <dbReference type="Proteomes" id="UP000013525"/>
    </source>
</evidence>
<dbReference type="PATRIC" id="fig|1273125.3.peg.892"/>
<keyword evidence="5" id="KW-0746">Sphingolipid metabolism</keyword>
<feature type="binding site" evidence="4">
    <location>
        <position position="138"/>
    </location>
    <ligand>
        <name>Zn(2+)</name>
        <dbReference type="ChEBI" id="CHEBI:29105"/>
    </ligand>
</feature>
<dbReference type="EMBL" id="APMY01000028">
    <property type="protein sequence ID" value="EOM77681.1"/>
    <property type="molecule type" value="Genomic_DNA"/>
</dbReference>
<sequence length="680" mass="71252">MTANRPVTAAAMPALSRRTFLGAGALAAAAALLGPRALARAQVSGLRAGRGRADVTGEILGAGMLGYAVLDQTTSGLHLRQYSRAFVVEDPSSGERIAHVTVDVGLMFQSILEEVVRRLQQRFGDLYHRGNVLLGATHTHAGPGGTSGHAMVDITALGFRQRSFEAQVAGIVESIVAAHDDLAPAELAVSIGVVEFGGGNRSPLAFARNPDADRARFPNGIDPLTRNLGIVRAGELVGTINWFSTHGTSLPADNTLVSSDNKGYAALLAETELYPGMRGDGKPFVAAFGQATPGDVSPNLTEGIGDDPFAATALVGRRQLDGAVEALGGGAAVGTGLDQRHRYVHLPSFVVAAQYTGTGRDERLSPAMLGASFAAGSTEDGGGGDDLPFFEAEYGGNPLIGRIGDVVVPPHLAEPQHPKDILLPMGLIDGMIQQTLPFHLVRIGGLYLFTCPFEATVTAGLRLRRAIASAVGTSEDAVQIQGYTNGYAHYVTTPEEYDQQEYEGGSTIFGRYQLPAVVQIATELATDLASGRRSDPGAPEPDMIGRIPHSPVGNPSVDVAPDGRTFGDVLTAPAASYARAETAVAVFVGANPNNVLRRGDTYLAVERRDGATWSTVATDADVATFLRFDTEGLATRARVEWVVPAGQQPGTYRLRYFGDSRAASGVTTPFAGATEPFAVA</sequence>
<keyword evidence="2 5" id="KW-0378">Hydrolase</keyword>
<dbReference type="eggNOG" id="ENOG502Z84X">
    <property type="taxonomic scope" value="Bacteria"/>
</dbReference>
<dbReference type="Proteomes" id="UP000013525">
    <property type="component" value="Unassembled WGS sequence"/>
</dbReference>
<keyword evidence="4" id="KW-0479">Metal-binding</keyword>
<feature type="binding site" evidence="4">
    <location>
        <position position="454"/>
    </location>
    <ligand>
        <name>Zn(2+)</name>
        <dbReference type="ChEBI" id="CHEBI:29105"/>
    </ligand>
</feature>
<feature type="binding site" evidence="4">
    <location>
        <position position="490"/>
    </location>
    <ligand>
        <name>Zn(2+)</name>
        <dbReference type="ChEBI" id="CHEBI:29105"/>
    </ligand>
</feature>
<dbReference type="Pfam" id="PF17048">
    <property type="entry name" value="Ceramidse_alk_C"/>
    <property type="match status" value="1"/>
</dbReference>
<dbReference type="GO" id="GO:0016020">
    <property type="term" value="C:membrane"/>
    <property type="evidence" value="ECO:0007669"/>
    <property type="project" value="GOC"/>
</dbReference>
<comment type="caution">
    <text evidence="9">The sequence shown here is derived from an EMBL/GenBank/DDBJ whole genome shotgun (WGS) entry which is preliminary data.</text>
</comment>
<dbReference type="GO" id="GO:0046872">
    <property type="term" value="F:metal ion binding"/>
    <property type="evidence" value="ECO:0007669"/>
    <property type="project" value="UniProtKB-KW"/>
</dbReference>
<dbReference type="InterPro" id="IPR038445">
    <property type="entry name" value="NCDase_C_sf"/>
</dbReference>
<reference evidence="9 10" key="1">
    <citation type="journal article" date="2013" name="Genome Announc.">
        <title>Draft Genome Sequence of Rhodococcus rhodnii Strain LMG5362, a Symbiont of Rhodnius prolixus (Hemiptera, Reduviidae, Triatominae), the Principle Vector of Trypanosoma cruzi.</title>
        <authorList>
            <person name="Pachebat J.A."/>
            <person name="van Keulen G."/>
            <person name="Whitten M.M."/>
            <person name="Girdwood S."/>
            <person name="Del Sol R."/>
            <person name="Dyson P.J."/>
            <person name="Facey P.D."/>
        </authorList>
    </citation>
    <scope>NUCLEOTIDE SEQUENCE [LARGE SCALE GENOMIC DNA]</scope>
    <source>
        <strain evidence="9 10">LMG 5362</strain>
    </source>
</reference>
<gene>
    <name evidence="9" type="ORF">Rrhod_0922</name>
</gene>
<keyword evidence="4" id="KW-0862">Zinc</keyword>
<dbReference type="GO" id="GO:0017040">
    <property type="term" value="F:N-acylsphingosine amidohydrolase activity"/>
    <property type="evidence" value="ECO:0007669"/>
    <property type="project" value="UniProtKB-UniRule"/>
</dbReference>
<comment type="similarity">
    <text evidence="1 5">Belongs to the neutral ceramidase family.</text>
</comment>
<dbReference type="GO" id="GO:0005576">
    <property type="term" value="C:extracellular region"/>
    <property type="evidence" value="ECO:0007669"/>
    <property type="project" value="TreeGrafter"/>
</dbReference>
<protein>
    <recommendedName>
        <fullName evidence="5">Neutral ceramidase</fullName>
        <ecNumber evidence="5">3.5.1.23</ecNumber>
    </recommendedName>
</protein>
<evidence type="ECO:0000256" key="1">
    <source>
        <dbReference type="ARBA" id="ARBA00009835"/>
    </source>
</evidence>
<dbReference type="EC" id="3.5.1.23" evidence="5"/>
<keyword evidence="10" id="KW-1185">Reference proteome</keyword>
<dbReference type="InterPro" id="IPR031331">
    <property type="entry name" value="NEUT/ALK_ceramidase_C"/>
</dbReference>
<evidence type="ECO:0000259" key="8">
    <source>
        <dbReference type="Pfam" id="PF17048"/>
    </source>
</evidence>
<feature type="domain" description="Neutral/alkaline non-lysosomal ceramidase C-terminal" evidence="8">
    <location>
        <begin position="523"/>
        <end position="679"/>
    </location>
</feature>
<dbReference type="InterPro" id="IPR031329">
    <property type="entry name" value="NEUT/ALK_ceramidase_N"/>
</dbReference>
<dbReference type="AlphaFoldDB" id="R7WQT5"/>
<evidence type="ECO:0000256" key="5">
    <source>
        <dbReference type="RuleBase" id="RU366019"/>
    </source>
</evidence>
<feature type="domain" description="Neutral/alkaline non-lysosomal ceramidase N-terminal" evidence="7">
    <location>
        <begin position="48"/>
        <end position="519"/>
    </location>
</feature>
<dbReference type="RefSeq" id="WP_010836994.1">
    <property type="nucleotide sequence ID" value="NZ_APMY01000028.1"/>
</dbReference>